<dbReference type="SUPFAM" id="SSF51905">
    <property type="entry name" value="FAD/NAD(P)-binding domain"/>
    <property type="match status" value="1"/>
</dbReference>
<dbReference type="PANTHER" id="PTHR43747:SF1">
    <property type="entry name" value="SLR1998 PROTEIN"/>
    <property type="match status" value="1"/>
</dbReference>
<keyword evidence="3" id="KW-1185">Reference proteome</keyword>
<dbReference type="InterPro" id="IPR050816">
    <property type="entry name" value="Flavin-dep_Halogenase_NPB"/>
</dbReference>
<comment type="caution">
    <text evidence="2">The sequence shown here is derived from an EMBL/GenBank/DDBJ whole genome shotgun (WGS) entry which is preliminary data.</text>
</comment>
<dbReference type="RefSeq" id="WP_106523118.1">
    <property type="nucleotide sequence ID" value="NZ_PYGD01000004.1"/>
</dbReference>
<gene>
    <name evidence="2" type="ORF">B0I18_104143</name>
</gene>
<dbReference type="OrthoDB" id="9806565at2"/>
<dbReference type="Pfam" id="PF01494">
    <property type="entry name" value="FAD_binding_3"/>
    <property type="match status" value="1"/>
</dbReference>
<evidence type="ECO:0000313" key="3">
    <source>
        <dbReference type="Proteomes" id="UP000240572"/>
    </source>
</evidence>
<name>A0A2P8D4A9_9BACT</name>
<evidence type="ECO:0000259" key="1">
    <source>
        <dbReference type="Pfam" id="PF01494"/>
    </source>
</evidence>
<accession>A0A2P8D4A9</accession>
<reference evidence="2 3" key="1">
    <citation type="submission" date="2018-03" db="EMBL/GenBank/DDBJ databases">
        <title>Genomic Encyclopedia of Type Strains, Phase III (KMG-III): the genomes of soil and plant-associated and newly described type strains.</title>
        <authorList>
            <person name="Whitman W."/>
        </authorList>
    </citation>
    <scope>NUCLEOTIDE SEQUENCE [LARGE SCALE GENOMIC DNA]</scope>
    <source>
        <strain evidence="2 3">CGMCC 1.12700</strain>
    </source>
</reference>
<dbReference type="Proteomes" id="UP000240572">
    <property type="component" value="Unassembled WGS sequence"/>
</dbReference>
<evidence type="ECO:0000313" key="2">
    <source>
        <dbReference type="EMBL" id="PSK92046.1"/>
    </source>
</evidence>
<dbReference type="EMBL" id="PYGD01000004">
    <property type="protein sequence ID" value="PSK92046.1"/>
    <property type="molecule type" value="Genomic_DNA"/>
</dbReference>
<protein>
    <submittedName>
        <fullName evidence="2">Flavin-dependent dehydrogenase</fullName>
    </submittedName>
</protein>
<sequence>MITTDVLVIGAGPSGTVAAAIIKKAGFDVRIVEKQQFPRFVIGESLLPRCLDALTEAGFMDALKAKHFQEKTGAKFVRNNDICDFTFEKQHTDGLKYAWQMPRADFDLTLADECQRMGIDLSYKHEVTAIEIAEDGSSITTIQPEEGEAYQVKARFIVDGSGYGRVIPRLFNLEKPSTQPARKTVFAHMTDPKRLEQEEPNRIVVYVHRPDCWVWTIPFATGNTSVGYVSNPEFFEPYTGTPEEQFRAMIAAEPALHKRFGDAELIFEPRTLQGWSATTDTFWGNGFVLTGNVTEFLDPIFSSGVTLATVSAQLAAKLVIRQLNGETVDWHKEYTEPTMQGVNVFRTYVNSWYDGTLFKIFFAENKSEEVKEQICSVLAGYVWDLSNPFVKNHEKSVKTLARFLDNTIATS</sequence>
<dbReference type="InterPro" id="IPR036188">
    <property type="entry name" value="FAD/NAD-bd_sf"/>
</dbReference>
<dbReference type="GO" id="GO:0071949">
    <property type="term" value="F:FAD binding"/>
    <property type="evidence" value="ECO:0007669"/>
    <property type="project" value="InterPro"/>
</dbReference>
<dbReference type="Gene3D" id="3.50.50.60">
    <property type="entry name" value="FAD/NAD(P)-binding domain"/>
    <property type="match status" value="1"/>
</dbReference>
<proteinExistence type="predicted"/>
<organism evidence="2 3">
    <name type="scientific">Taibaiella chishuiensis</name>
    <dbReference type="NCBI Taxonomy" id="1434707"/>
    <lineage>
        <taxon>Bacteria</taxon>
        <taxon>Pseudomonadati</taxon>
        <taxon>Bacteroidota</taxon>
        <taxon>Chitinophagia</taxon>
        <taxon>Chitinophagales</taxon>
        <taxon>Chitinophagaceae</taxon>
        <taxon>Taibaiella</taxon>
    </lineage>
</organism>
<dbReference type="PANTHER" id="PTHR43747">
    <property type="entry name" value="FAD-BINDING PROTEIN"/>
    <property type="match status" value="1"/>
</dbReference>
<dbReference type="AlphaFoldDB" id="A0A2P8D4A9"/>
<dbReference type="InterPro" id="IPR002938">
    <property type="entry name" value="FAD-bd"/>
</dbReference>
<feature type="domain" description="FAD-binding" evidence="1">
    <location>
        <begin position="4"/>
        <end position="277"/>
    </location>
</feature>